<keyword evidence="2" id="KW-1185">Reference proteome</keyword>
<evidence type="ECO:0000313" key="1">
    <source>
        <dbReference type="EMBL" id="ROZ87812.1"/>
    </source>
</evidence>
<dbReference type="Proteomes" id="UP000275199">
    <property type="component" value="Unassembled WGS sequence"/>
</dbReference>
<dbReference type="SUPFAM" id="SSF56112">
    <property type="entry name" value="Protein kinase-like (PK-like)"/>
    <property type="match status" value="1"/>
</dbReference>
<reference evidence="1 2" key="1">
    <citation type="submission" date="2018-11" db="EMBL/GenBank/DDBJ databases">
        <authorList>
            <person name="Jang G.I."/>
            <person name="Hwang C.Y."/>
        </authorList>
    </citation>
    <scope>NUCLEOTIDE SEQUENCE [LARGE SCALE GENOMIC DNA]</scope>
    <source>
        <strain evidence="1 2">SSM26</strain>
    </source>
</reference>
<dbReference type="Pfam" id="PF06293">
    <property type="entry name" value="Kdo"/>
    <property type="match status" value="1"/>
</dbReference>
<sequence>MQVSELPEEYTHLSFSQWWQQQGEWVEEPNERRDGISGVQYLRTPDGKTLYSKRQCGHLSRSLRYPLGRPTVVREHRALEAYRAAGVRVPKLVFAGSRKEAGVWQGLLITEELKDFVSLDQWYAEDAPVQHGNATHQHMLRELAKTLGLAHMAGWQHGCLYSKHVFIRVRSQGVEIALLDLEKARRRRRKHAAVRHDLKQFYRHRGPMPEADWFKLVEYYQQVGVVEPSQRLLGTKTPVAPR</sequence>
<name>A0ABX9XLN0_9PSED</name>
<dbReference type="InterPro" id="IPR011009">
    <property type="entry name" value="Kinase-like_dom_sf"/>
</dbReference>
<dbReference type="PIRSF" id="PIRSF026326">
    <property type="entry name" value="InaA"/>
    <property type="match status" value="1"/>
</dbReference>
<organism evidence="1 2">
    <name type="scientific">Pseudomonas neustonica</name>
    <dbReference type="NCBI Taxonomy" id="2487346"/>
    <lineage>
        <taxon>Bacteria</taxon>
        <taxon>Pseudomonadati</taxon>
        <taxon>Pseudomonadota</taxon>
        <taxon>Gammaproteobacteria</taxon>
        <taxon>Pseudomonadales</taxon>
        <taxon>Pseudomonadaceae</taxon>
        <taxon>Pseudomonas</taxon>
    </lineage>
</organism>
<proteinExistence type="predicted"/>
<gene>
    <name evidence="1" type="ORF">EF096_02810</name>
</gene>
<protein>
    <submittedName>
        <fullName evidence="1">InaA protein</fullName>
    </submittedName>
</protein>
<evidence type="ECO:0000313" key="2">
    <source>
        <dbReference type="Proteomes" id="UP000275199"/>
    </source>
</evidence>
<comment type="caution">
    <text evidence="1">The sequence shown here is derived from an EMBL/GenBank/DDBJ whole genome shotgun (WGS) entry which is preliminary data.</text>
</comment>
<dbReference type="InterPro" id="IPR027023">
    <property type="entry name" value="Put_LipoPS_kinase_InaA"/>
</dbReference>
<accession>A0ABX9XLN0</accession>
<dbReference type="EMBL" id="RKKU01000002">
    <property type="protein sequence ID" value="ROZ87812.1"/>
    <property type="molecule type" value="Genomic_DNA"/>
</dbReference>